<keyword evidence="1" id="KW-1133">Transmembrane helix</keyword>
<keyword evidence="1" id="KW-0472">Membrane</keyword>
<dbReference type="OrthoDB" id="117819at2157"/>
<sequence precursor="true">MQDPRLRLACVLLLSLAAFASIVGAIAVFLWWLAFTARQKSIRHVRALAAAFLLFILIAVVMILSGSDGLSYLVRMTAILLVGAWVYADSRPGDFLATGVWMGGKKTGFELGMTAEMAMGMAEGLFCDFSRIRIASVQKGVVWGPRSLLPAGRVLICDALRRADETAEILAVRGYRGGGTVCTRFAVTVPGIIATLCAVAAFIVAIFPRW</sequence>
<dbReference type="HOGENOM" id="CLU_1269942_0_0_2"/>
<keyword evidence="3" id="KW-1185">Reference proteome</keyword>
<evidence type="ECO:0000313" key="2">
    <source>
        <dbReference type="EMBL" id="ABS56301.1"/>
    </source>
</evidence>
<proteinExistence type="predicted"/>
<feature type="transmembrane region" description="Helical" evidence="1">
    <location>
        <begin position="185"/>
        <end position="207"/>
    </location>
</feature>
<dbReference type="eggNOG" id="arCOG05315">
    <property type="taxonomic scope" value="Archaea"/>
</dbReference>
<accession>A7I990</accession>
<feature type="transmembrane region" description="Helical" evidence="1">
    <location>
        <begin position="6"/>
        <end position="33"/>
    </location>
</feature>
<reference evidence="3" key="1">
    <citation type="journal article" date="2015" name="Microbiology">
        <title>Genome of Methanoregula boonei 6A8 reveals adaptations to oligotrophic peatland environments.</title>
        <authorList>
            <person name="Braeuer S."/>
            <person name="Cadillo-Quiroz H."/>
            <person name="Kyrpides N."/>
            <person name="Woyke T."/>
            <person name="Goodwin L."/>
            <person name="Detter C."/>
            <person name="Podell S."/>
            <person name="Yavitt J.B."/>
            <person name="Zinder S.H."/>
        </authorList>
    </citation>
    <scope>NUCLEOTIDE SEQUENCE [LARGE SCALE GENOMIC DNA]</scope>
    <source>
        <strain evidence="3">DSM 21154 / JCM 14090 / 6A8</strain>
    </source>
</reference>
<dbReference type="Proteomes" id="UP000002408">
    <property type="component" value="Chromosome"/>
</dbReference>
<protein>
    <recommendedName>
        <fullName evidence="4">Cobalt transport protein</fullName>
    </recommendedName>
</protein>
<dbReference type="STRING" id="456442.Mboo_1785"/>
<dbReference type="AlphaFoldDB" id="A7I990"/>
<name>A7I990_METB6</name>
<dbReference type="RefSeq" id="WP_012107350.1">
    <property type="nucleotide sequence ID" value="NC_009712.1"/>
</dbReference>
<evidence type="ECO:0000256" key="1">
    <source>
        <dbReference type="SAM" id="Phobius"/>
    </source>
</evidence>
<dbReference type="EMBL" id="CP000780">
    <property type="protein sequence ID" value="ABS56301.1"/>
    <property type="molecule type" value="Genomic_DNA"/>
</dbReference>
<dbReference type="KEGG" id="mbn:Mboo_1785"/>
<feature type="transmembrane region" description="Helical" evidence="1">
    <location>
        <begin position="45"/>
        <end position="64"/>
    </location>
</feature>
<evidence type="ECO:0000313" key="3">
    <source>
        <dbReference type="Proteomes" id="UP000002408"/>
    </source>
</evidence>
<gene>
    <name evidence="2" type="ordered locus">Mboo_1785</name>
</gene>
<dbReference type="GeneID" id="5410101"/>
<organism evidence="2 3">
    <name type="scientific">Methanoregula boonei (strain DSM 21154 / JCM 14090 / 6A8)</name>
    <dbReference type="NCBI Taxonomy" id="456442"/>
    <lineage>
        <taxon>Archaea</taxon>
        <taxon>Methanobacteriati</taxon>
        <taxon>Methanobacteriota</taxon>
        <taxon>Stenosarchaea group</taxon>
        <taxon>Methanomicrobia</taxon>
        <taxon>Methanomicrobiales</taxon>
        <taxon>Methanoregulaceae</taxon>
        <taxon>Methanoregula</taxon>
    </lineage>
</organism>
<evidence type="ECO:0008006" key="4">
    <source>
        <dbReference type="Google" id="ProtNLM"/>
    </source>
</evidence>
<keyword evidence="1" id="KW-0812">Transmembrane</keyword>